<keyword evidence="1" id="KW-0175">Coiled coil</keyword>
<evidence type="ECO:0008006" key="4">
    <source>
        <dbReference type="Google" id="ProtNLM"/>
    </source>
</evidence>
<dbReference type="Gene3D" id="3.40.50.300">
    <property type="entry name" value="P-loop containing nucleotide triphosphate hydrolases"/>
    <property type="match status" value="2"/>
</dbReference>
<dbReference type="AlphaFoldDB" id="A0A2G9Z1R1"/>
<dbReference type="InterPro" id="IPR027417">
    <property type="entry name" value="P-loop_NTPase"/>
</dbReference>
<dbReference type="InterPro" id="IPR054787">
    <property type="entry name" value="TrlF_ATPase"/>
</dbReference>
<accession>A0A2G9Z1R1</accession>
<proteinExistence type="predicted"/>
<comment type="caution">
    <text evidence="2">The sequence shown here is derived from an EMBL/GenBank/DDBJ whole genome shotgun (WGS) entry which is preliminary data.</text>
</comment>
<reference evidence="2 3" key="1">
    <citation type="submission" date="2017-09" db="EMBL/GenBank/DDBJ databases">
        <title>Depth-based differentiation of microbial function through sediment-hosted aquifers and enrichment of novel symbionts in the deep terrestrial subsurface.</title>
        <authorList>
            <person name="Probst A.J."/>
            <person name="Ladd B."/>
            <person name="Jarett J.K."/>
            <person name="Geller-Mcgrath D.E."/>
            <person name="Sieber C.M."/>
            <person name="Emerson J.B."/>
            <person name="Anantharaman K."/>
            <person name="Thomas B.C."/>
            <person name="Malmstrom R."/>
            <person name="Stieglmeier M."/>
            <person name="Klingl A."/>
            <person name="Woyke T."/>
            <person name="Ryan C.M."/>
            <person name="Banfield J.F."/>
        </authorList>
    </citation>
    <scope>NUCLEOTIDE SEQUENCE [LARGE SCALE GENOMIC DNA]</scope>
    <source>
        <strain evidence="2">CG23_combo_of_CG06-09_8_20_14_all_36_12</strain>
    </source>
</reference>
<organism evidence="2 3">
    <name type="scientific">Candidatus Nealsonbacteria bacterium CG23_combo_of_CG06-09_8_20_14_all_36_12</name>
    <dbReference type="NCBI Taxonomy" id="1974718"/>
    <lineage>
        <taxon>Bacteria</taxon>
        <taxon>Candidatus Nealsoniibacteriota</taxon>
    </lineage>
</organism>
<dbReference type="Proteomes" id="UP000228681">
    <property type="component" value="Unassembled WGS sequence"/>
</dbReference>
<evidence type="ECO:0000313" key="2">
    <source>
        <dbReference type="EMBL" id="PIP24893.1"/>
    </source>
</evidence>
<evidence type="ECO:0000313" key="3">
    <source>
        <dbReference type="Proteomes" id="UP000228681"/>
    </source>
</evidence>
<name>A0A2G9Z1R1_9BACT</name>
<protein>
    <recommendedName>
        <fullName evidence="4">ATPase AAA-type core domain-containing protein</fullName>
    </recommendedName>
</protein>
<dbReference type="EMBL" id="PCRS01000029">
    <property type="protein sequence ID" value="PIP24893.1"/>
    <property type="molecule type" value="Genomic_DNA"/>
</dbReference>
<dbReference type="SUPFAM" id="SSF52540">
    <property type="entry name" value="P-loop containing nucleoside triphosphate hydrolases"/>
    <property type="match status" value="1"/>
</dbReference>
<sequence length="947" mass="108109">MTNPANKNNQNLRDTRLNDPRGSLWRKWDLHIHTPETKKNDQYKTATGDVWDLFCKKLEESDVVAFGITDYFSVNNYFTFIDKFKVKYSNSLKVFFPNVEICTSDVVNKAAEEVNLHLIFNPDIPNLKTKLGEFLSNLKTNGTNSSNRNIKASELSTKEDFEKATTTRKFIEEAIKDTFGSKIDVTDYLIIIAASNNDGIRTATEKVGGKVRGKQRKVVITDEIDKFSHGFFGNSNNIDHFSNRKRLDNGEEITPKPVISGSDSHSFDDIDNFLGKKVVNAKGETEKEITWVKADLSYEGLKQIIYEPISGERVFVGVVPPGEKSPDRVIHKITFTNTSDFPKEILFNDNLCSIIGSRSSGKSALLAYLAYSVDPDYTKRIKPDGPAANISWDDVTFQVAVEWGNALNQQGKVVYIPQNHLAELSSRPEDITAMIKPVLFEKHSEIRQIYERLQIDVRDTYNKIVTDAVTKWFIAKEEVRSLEAEIKEQGDKTAIDKVIADFEKKIDELKKIASLSDKDVKAYKTLSQDIHSKKVRLAKIEEELGEIQGFVYRDSENEKDKVISIEARVSFVPAIESLPPVLQKQIIQDISQWSTTVSSLVQKKILSYKSELDKEKSRIQSEIKTLHDTNKDLIEKCKKNEQLQDFIDKLDKQKERKSAIEKLSQEIIDKNTGLRDLSEQIKKSISDRALALENLKTKFTALKQTDSKISFGIEIQFNPQKFEVLSARFNRKESSDFIDRDKDLLKLDSIRSDPHKFLEAMFAKKQKVLIDENFQLCAKDTLSFVEEIRFNATMENDTIGGFKNSSMTEGKQALFALTLLLNKESDTWPLLIDQPEDDLDSRSMYFSIVPYLKEQKKRRQVIMISHNANLVVGADSEQIIVANQHGDDRKNRNNQKFDYLSGSLEYTKERDKTQEIVLLSCGIREHACDILDGGEAAFEKRKDKYNI</sequence>
<gene>
    <name evidence="2" type="ORF">COX34_01715</name>
</gene>
<feature type="coiled-coil region" evidence="1">
    <location>
        <begin position="609"/>
        <end position="680"/>
    </location>
</feature>
<evidence type="ECO:0000256" key="1">
    <source>
        <dbReference type="SAM" id="Coils"/>
    </source>
</evidence>
<dbReference type="NCBIfam" id="NF045780">
    <property type="entry name" value="TrlF_fam_ATP"/>
    <property type="match status" value="1"/>
</dbReference>